<feature type="compositionally biased region" description="Basic and acidic residues" evidence="1">
    <location>
        <begin position="222"/>
        <end position="233"/>
    </location>
</feature>
<keyword evidence="3" id="KW-1185">Reference proteome</keyword>
<dbReference type="EMBL" id="CAJNJA010034645">
    <property type="protein sequence ID" value="CAE7695900.1"/>
    <property type="molecule type" value="Genomic_DNA"/>
</dbReference>
<dbReference type="PROSITE" id="PS51450">
    <property type="entry name" value="LRR"/>
    <property type="match status" value="1"/>
</dbReference>
<comment type="caution">
    <text evidence="2">The sequence shown here is derived from an EMBL/GenBank/DDBJ whole genome shotgun (WGS) entry which is preliminary data.</text>
</comment>
<feature type="compositionally biased region" description="Polar residues" evidence="1">
    <location>
        <begin position="248"/>
        <end position="257"/>
    </location>
</feature>
<sequence>MDTAGSLAAEFELQFCQDDAPDTASGTTLCYFPYLEELDLSSNEITGVSSLPVIQLFQSLRVLRLSDNPCTRGGSATVPSIPNVAIVSEDIKPFYMKGNGCFAKAEKIPGVKLKMNSRKMKKVRDVRTSGPFSRPRSMSQLGELDEEANALVVQWSGAMAMNARAASAPATTAPVAEHLGISDGILSDDLTEEELDQIFRERKQTIENRFEEPVEEPFSFMKEPEDAATKEKLAQLMKQMRQQEEEQSGASPGASQTPKEKPSGLFLTGLAEDAPEPPRQPRR</sequence>
<dbReference type="InterPro" id="IPR001611">
    <property type="entry name" value="Leu-rich_rpt"/>
</dbReference>
<evidence type="ECO:0000313" key="3">
    <source>
        <dbReference type="Proteomes" id="UP000601435"/>
    </source>
</evidence>
<proteinExistence type="predicted"/>
<dbReference type="Proteomes" id="UP000601435">
    <property type="component" value="Unassembled WGS sequence"/>
</dbReference>
<feature type="non-terminal residue" evidence="2">
    <location>
        <position position="283"/>
    </location>
</feature>
<name>A0A812X087_9DINO</name>
<dbReference type="SUPFAM" id="SSF52058">
    <property type="entry name" value="L domain-like"/>
    <property type="match status" value="1"/>
</dbReference>
<organism evidence="2 3">
    <name type="scientific">Symbiodinium necroappetens</name>
    <dbReference type="NCBI Taxonomy" id="1628268"/>
    <lineage>
        <taxon>Eukaryota</taxon>
        <taxon>Sar</taxon>
        <taxon>Alveolata</taxon>
        <taxon>Dinophyceae</taxon>
        <taxon>Suessiales</taxon>
        <taxon>Symbiodiniaceae</taxon>
        <taxon>Symbiodinium</taxon>
    </lineage>
</organism>
<feature type="region of interest" description="Disordered" evidence="1">
    <location>
        <begin position="216"/>
        <end position="283"/>
    </location>
</feature>
<gene>
    <name evidence="2" type="ORF">SNEC2469_LOCUS20052</name>
</gene>
<protein>
    <submittedName>
        <fullName evidence="2">Uncharacterized protein</fullName>
    </submittedName>
</protein>
<dbReference type="OrthoDB" id="439966at2759"/>
<dbReference type="Gene3D" id="3.80.10.10">
    <property type="entry name" value="Ribonuclease Inhibitor"/>
    <property type="match status" value="1"/>
</dbReference>
<dbReference type="AlphaFoldDB" id="A0A812X087"/>
<dbReference type="InterPro" id="IPR032675">
    <property type="entry name" value="LRR_dom_sf"/>
</dbReference>
<accession>A0A812X087</accession>
<evidence type="ECO:0000313" key="2">
    <source>
        <dbReference type="EMBL" id="CAE7695900.1"/>
    </source>
</evidence>
<evidence type="ECO:0000256" key="1">
    <source>
        <dbReference type="SAM" id="MobiDB-lite"/>
    </source>
</evidence>
<reference evidence="2" key="1">
    <citation type="submission" date="2021-02" db="EMBL/GenBank/DDBJ databases">
        <authorList>
            <person name="Dougan E. K."/>
            <person name="Rhodes N."/>
            <person name="Thang M."/>
            <person name="Chan C."/>
        </authorList>
    </citation>
    <scope>NUCLEOTIDE SEQUENCE</scope>
</reference>